<feature type="active site" evidence="6 7">
    <location>
        <position position="168"/>
    </location>
</feature>
<dbReference type="PIRSF" id="PIRSF000876">
    <property type="entry name" value="RR_chemtxs_CheB"/>
    <property type="match status" value="1"/>
</dbReference>
<dbReference type="CDD" id="cd17541">
    <property type="entry name" value="REC_CheB-like"/>
    <property type="match status" value="1"/>
</dbReference>
<sequence>MTKSKNPLRVLLVDDSPLIRDILRDILESEPDIQVIGEAGDGKEAIAKVGELQPDLVTMDIEMPVMGGLEAIEQIMAKHPVPILVVTALTGVRMAFTAVSKGALDVIEKPDISIVNTQNLIRKIRRLAIVDVHAHLRAMKPQPKPAVATPVATPQAGGRPGIVAIAASTGGPHAIHNILAQLPGTFPVPIVIAQHIADGFTEGMVEWLDAVTPLHVRVARHGEVLMPGNVYVNPAEHSMIVTRQSTIILGDRDQRKPYNPSCDALLSSVAASFRERSLGLIMSGMGDDGVAGMQSIRAHHGITLAQDGKSSVVFGMNAVAIQKGCIDNVVVLANLPAELLRLVVGSRQ</sequence>
<feature type="active site" evidence="6 7">
    <location>
        <position position="195"/>
    </location>
</feature>
<reference evidence="11 12" key="1">
    <citation type="journal article" date="2013" name="Genome Biol.">
        <title>Genomic analysis reveals key aspects of prokaryotic symbiosis in the phototrophic consortium "Chlorochromatium aggregatum".</title>
        <authorList>
            <person name="Liu Z."/>
            <person name="Muller J."/>
            <person name="Li T."/>
            <person name="Alvey R.M."/>
            <person name="Vogl K."/>
            <person name="Frigaard N.U."/>
            <person name="Rockwell N.C."/>
            <person name="Boyd E.S."/>
            <person name="Tomsho L.P."/>
            <person name="Schuster S.C."/>
            <person name="Henke P."/>
            <person name="Rohde M."/>
            <person name="Overmann J."/>
            <person name="Bryant D.A."/>
        </authorList>
    </citation>
    <scope>NUCLEOTIDE SEQUENCE [LARGE SCALE GENOMIC DNA]</scope>
    <source>
        <strain evidence="11">CR</strain>
    </source>
</reference>
<evidence type="ECO:0000256" key="7">
    <source>
        <dbReference type="PROSITE-ProRule" id="PRU00050"/>
    </source>
</evidence>
<dbReference type="InterPro" id="IPR000673">
    <property type="entry name" value="Sig_transdc_resp-reg_Me-estase"/>
</dbReference>
<evidence type="ECO:0000256" key="2">
    <source>
        <dbReference type="ARBA" id="ARBA00022500"/>
    </source>
</evidence>
<dbReference type="InterPro" id="IPR001789">
    <property type="entry name" value="Sig_transdc_resp-reg_receiver"/>
</dbReference>
<comment type="PTM">
    <text evidence="6">Phosphorylated by CheA. Phosphorylation of the N-terminal regulatory domain activates the methylesterase activity.</text>
</comment>
<gene>
    <name evidence="11" type="primary">cheB-5</name>
    <name evidence="6" type="synonym">cheB</name>
    <name evidence="11" type="ORF">Cenrod_2137</name>
</gene>
<evidence type="ECO:0000256" key="6">
    <source>
        <dbReference type="HAMAP-Rule" id="MF_00099"/>
    </source>
</evidence>
<dbReference type="Pfam" id="PF00072">
    <property type="entry name" value="Response_reg"/>
    <property type="match status" value="1"/>
</dbReference>
<dbReference type="GO" id="GO:0005737">
    <property type="term" value="C:cytoplasm"/>
    <property type="evidence" value="ECO:0007669"/>
    <property type="project" value="UniProtKB-SubCell"/>
</dbReference>
<keyword evidence="12" id="KW-1185">Reference proteome</keyword>
<dbReference type="GO" id="GO:0006935">
    <property type="term" value="P:chemotaxis"/>
    <property type="evidence" value="ECO:0007669"/>
    <property type="project" value="UniProtKB-UniRule"/>
</dbReference>
<dbReference type="GO" id="GO:0050568">
    <property type="term" value="F:protein-glutamine glutaminase activity"/>
    <property type="evidence" value="ECO:0007669"/>
    <property type="project" value="UniProtKB-UniRule"/>
</dbReference>
<dbReference type="EC" id="3.5.1.44" evidence="6"/>
<feature type="domain" description="CheB-type methylesterase" evidence="10">
    <location>
        <begin position="154"/>
        <end position="346"/>
    </location>
</feature>
<dbReference type="HOGENOM" id="CLU_000445_51_0_4"/>
<dbReference type="Proteomes" id="UP000017184">
    <property type="component" value="Chromosome"/>
</dbReference>
<evidence type="ECO:0000256" key="3">
    <source>
        <dbReference type="ARBA" id="ARBA00022553"/>
    </source>
</evidence>
<dbReference type="KEGG" id="cbx:Cenrod_2137"/>
<dbReference type="Gene3D" id="3.40.50.180">
    <property type="entry name" value="Methylesterase CheB, C-terminal domain"/>
    <property type="match status" value="1"/>
</dbReference>
<evidence type="ECO:0000256" key="1">
    <source>
        <dbReference type="ARBA" id="ARBA00022490"/>
    </source>
</evidence>
<accession>U5N9X4</accession>
<comment type="function">
    <text evidence="6">Involved in chemotaxis. Part of a chemotaxis signal transduction system that modulates chemotaxis in response to various stimuli. Catalyzes the demethylation of specific methylglutamate residues introduced into the chemoreceptors (methyl-accepting chemotaxis proteins or MCP) by CheR. Also mediates the irreversible deamidation of specific glutamine residues to glutamic acid.</text>
</comment>
<keyword evidence="4 6" id="KW-0378">Hydrolase</keyword>
<comment type="domain">
    <text evidence="6">Contains a C-terminal catalytic domain, and an N-terminal region which modulates catalytic activity.</text>
</comment>
<dbReference type="InterPro" id="IPR035909">
    <property type="entry name" value="CheB_C"/>
</dbReference>
<name>U5N9X4_9BURK</name>
<evidence type="ECO:0000259" key="10">
    <source>
        <dbReference type="PROSITE" id="PS50122"/>
    </source>
</evidence>
<dbReference type="Gene3D" id="3.40.50.2300">
    <property type="match status" value="1"/>
</dbReference>
<evidence type="ECO:0000256" key="4">
    <source>
        <dbReference type="ARBA" id="ARBA00022801"/>
    </source>
</evidence>
<comment type="catalytic activity">
    <reaction evidence="5 6">
        <text>[protein]-L-glutamate 5-O-methyl ester + H2O = L-glutamyl-[protein] + methanol + H(+)</text>
        <dbReference type="Rhea" id="RHEA:23236"/>
        <dbReference type="Rhea" id="RHEA-COMP:10208"/>
        <dbReference type="Rhea" id="RHEA-COMP:10311"/>
        <dbReference type="ChEBI" id="CHEBI:15377"/>
        <dbReference type="ChEBI" id="CHEBI:15378"/>
        <dbReference type="ChEBI" id="CHEBI:17790"/>
        <dbReference type="ChEBI" id="CHEBI:29973"/>
        <dbReference type="ChEBI" id="CHEBI:82795"/>
        <dbReference type="EC" id="3.1.1.61"/>
    </reaction>
</comment>
<feature type="modified residue" description="4-aspartylphosphate" evidence="6 8">
    <location>
        <position position="60"/>
    </location>
</feature>
<dbReference type="EC" id="3.1.1.61" evidence="6"/>
<dbReference type="PANTHER" id="PTHR42872:SF6">
    <property type="entry name" value="PROTEIN-GLUTAMATE METHYLESTERASE_PROTEIN-GLUTAMINE GLUTAMINASE"/>
    <property type="match status" value="1"/>
</dbReference>
<dbReference type="PANTHER" id="PTHR42872">
    <property type="entry name" value="PROTEIN-GLUTAMATE METHYLESTERASE/PROTEIN-GLUTAMINE GLUTAMINASE"/>
    <property type="match status" value="1"/>
</dbReference>
<dbReference type="HAMAP" id="MF_00099">
    <property type="entry name" value="CheB_chemtxs"/>
    <property type="match status" value="1"/>
</dbReference>
<evidence type="ECO:0000313" key="11">
    <source>
        <dbReference type="EMBL" id="AGX88207.1"/>
    </source>
</evidence>
<feature type="domain" description="Response regulatory" evidence="9">
    <location>
        <begin position="9"/>
        <end position="124"/>
    </location>
</feature>
<dbReference type="InterPro" id="IPR008248">
    <property type="entry name" value="CheB-like"/>
</dbReference>
<keyword evidence="3 6" id="KW-0597">Phosphoprotein</keyword>
<dbReference type="PROSITE" id="PS50122">
    <property type="entry name" value="CHEB"/>
    <property type="match status" value="1"/>
</dbReference>
<evidence type="ECO:0000256" key="8">
    <source>
        <dbReference type="PROSITE-ProRule" id="PRU00169"/>
    </source>
</evidence>
<keyword evidence="2 6" id="KW-0145">Chemotaxis</keyword>
<evidence type="ECO:0000256" key="5">
    <source>
        <dbReference type="ARBA" id="ARBA00048267"/>
    </source>
</evidence>
<evidence type="ECO:0000313" key="12">
    <source>
        <dbReference type="Proteomes" id="UP000017184"/>
    </source>
</evidence>
<dbReference type="GO" id="GO:0008984">
    <property type="term" value="F:protein-glutamate methylesterase activity"/>
    <property type="evidence" value="ECO:0007669"/>
    <property type="project" value="UniProtKB-UniRule"/>
</dbReference>
<dbReference type="AlphaFoldDB" id="U5N9X4"/>
<dbReference type="SUPFAM" id="SSF52172">
    <property type="entry name" value="CheY-like"/>
    <property type="match status" value="1"/>
</dbReference>
<dbReference type="PATRIC" id="fig|946483.4.peg.2152"/>
<dbReference type="CDD" id="cd16432">
    <property type="entry name" value="CheB_Rec"/>
    <property type="match status" value="1"/>
</dbReference>
<comment type="subcellular location">
    <subcellularLocation>
        <location evidence="6">Cytoplasm</location>
    </subcellularLocation>
</comment>
<dbReference type="RefSeq" id="WP_022775363.1">
    <property type="nucleotide sequence ID" value="NC_022576.1"/>
</dbReference>
<dbReference type="NCBIfam" id="NF001965">
    <property type="entry name" value="PRK00742.1"/>
    <property type="match status" value="1"/>
</dbReference>
<dbReference type="STRING" id="946483.Cenrod_2137"/>
<feature type="active site" evidence="6 7">
    <location>
        <position position="288"/>
    </location>
</feature>
<dbReference type="PROSITE" id="PS50110">
    <property type="entry name" value="RESPONSE_REGULATORY"/>
    <property type="match status" value="1"/>
</dbReference>
<dbReference type="EMBL" id="CP004885">
    <property type="protein sequence ID" value="AGX88207.1"/>
    <property type="molecule type" value="Genomic_DNA"/>
</dbReference>
<dbReference type="SUPFAM" id="SSF52738">
    <property type="entry name" value="Methylesterase CheB, C-terminal domain"/>
    <property type="match status" value="1"/>
</dbReference>
<protein>
    <recommendedName>
        <fullName evidence="6">Protein-glutamate methylesterase/protein-glutamine glutaminase</fullName>
        <ecNumber evidence="6">3.1.1.61</ecNumber>
        <ecNumber evidence="6">3.5.1.44</ecNumber>
    </recommendedName>
</protein>
<dbReference type="SMART" id="SM00448">
    <property type="entry name" value="REC"/>
    <property type="match status" value="1"/>
</dbReference>
<dbReference type="eggNOG" id="COG2201">
    <property type="taxonomic scope" value="Bacteria"/>
</dbReference>
<comment type="catalytic activity">
    <reaction evidence="6">
        <text>L-glutaminyl-[protein] + H2O = L-glutamyl-[protein] + NH4(+)</text>
        <dbReference type="Rhea" id="RHEA:16441"/>
        <dbReference type="Rhea" id="RHEA-COMP:10207"/>
        <dbReference type="Rhea" id="RHEA-COMP:10208"/>
        <dbReference type="ChEBI" id="CHEBI:15377"/>
        <dbReference type="ChEBI" id="CHEBI:28938"/>
        <dbReference type="ChEBI" id="CHEBI:29973"/>
        <dbReference type="ChEBI" id="CHEBI:30011"/>
        <dbReference type="EC" id="3.5.1.44"/>
    </reaction>
</comment>
<dbReference type="Pfam" id="PF01339">
    <property type="entry name" value="CheB_methylest"/>
    <property type="match status" value="1"/>
</dbReference>
<proteinExistence type="inferred from homology"/>
<comment type="similarity">
    <text evidence="6">Belongs to the CheB family.</text>
</comment>
<organism evidence="11 12">
    <name type="scientific">Candidatus Symbiobacter mobilis CR</name>
    <dbReference type="NCBI Taxonomy" id="946483"/>
    <lineage>
        <taxon>Bacteria</taxon>
        <taxon>Pseudomonadati</taxon>
        <taxon>Pseudomonadota</taxon>
        <taxon>Betaproteobacteria</taxon>
        <taxon>Burkholderiales</taxon>
        <taxon>Comamonadaceae</taxon>
    </lineage>
</organism>
<dbReference type="GO" id="GO:0000156">
    <property type="term" value="F:phosphorelay response regulator activity"/>
    <property type="evidence" value="ECO:0007669"/>
    <property type="project" value="InterPro"/>
</dbReference>
<dbReference type="InterPro" id="IPR011006">
    <property type="entry name" value="CheY-like_superfamily"/>
</dbReference>
<keyword evidence="1 6" id="KW-0963">Cytoplasm</keyword>
<dbReference type="OrthoDB" id="9793421at2"/>
<evidence type="ECO:0000259" key="9">
    <source>
        <dbReference type="PROSITE" id="PS50110"/>
    </source>
</evidence>